<protein>
    <submittedName>
        <fullName evidence="1">Unannotated protein</fullName>
    </submittedName>
</protein>
<dbReference type="EMBL" id="CAEZSF010000024">
    <property type="protein sequence ID" value="CAB4531836.1"/>
    <property type="molecule type" value="Genomic_DNA"/>
</dbReference>
<accession>A0A6J6AZF0</accession>
<proteinExistence type="predicted"/>
<evidence type="ECO:0000313" key="1">
    <source>
        <dbReference type="EMBL" id="CAB4531836.1"/>
    </source>
</evidence>
<sequence length="101" mass="11210">MIRQDLLHKPAVLIRHHGEQVLLQFDGIHLAHPLVLAGDDNVDSVRLIGVLINPSQFGLELFHRVTHSAQYSKAASVAHCCNNIAAMSEGEDWEFDTESIT</sequence>
<dbReference type="AlphaFoldDB" id="A0A6J6AZF0"/>
<reference evidence="1" key="1">
    <citation type="submission" date="2020-05" db="EMBL/GenBank/DDBJ databases">
        <authorList>
            <person name="Chiriac C."/>
            <person name="Salcher M."/>
            <person name="Ghai R."/>
            <person name="Kavagutti S V."/>
        </authorList>
    </citation>
    <scope>NUCLEOTIDE SEQUENCE</scope>
</reference>
<organism evidence="1">
    <name type="scientific">freshwater metagenome</name>
    <dbReference type="NCBI Taxonomy" id="449393"/>
    <lineage>
        <taxon>unclassified sequences</taxon>
        <taxon>metagenomes</taxon>
        <taxon>ecological metagenomes</taxon>
    </lineage>
</organism>
<gene>
    <name evidence="1" type="ORF">UFOPK1358_00416</name>
</gene>
<name>A0A6J6AZF0_9ZZZZ</name>